<dbReference type="AlphaFoldDB" id="A0A9Q0R9Q6"/>
<feature type="compositionally biased region" description="Low complexity" evidence="1">
    <location>
        <begin position="55"/>
        <end position="73"/>
    </location>
</feature>
<evidence type="ECO:0000313" key="3">
    <source>
        <dbReference type="Proteomes" id="UP001149090"/>
    </source>
</evidence>
<protein>
    <submittedName>
        <fullName evidence="2">Uncharacterized protein</fullName>
    </submittedName>
</protein>
<evidence type="ECO:0000313" key="2">
    <source>
        <dbReference type="EMBL" id="KAJ5070949.1"/>
    </source>
</evidence>
<evidence type="ECO:0000256" key="1">
    <source>
        <dbReference type="SAM" id="MobiDB-lite"/>
    </source>
</evidence>
<dbReference type="Proteomes" id="UP001149090">
    <property type="component" value="Unassembled WGS sequence"/>
</dbReference>
<reference evidence="2" key="1">
    <citation type="submission" date="2022-10" db="EMBL/GenBank/DDBJ databases">
        <title>Novel sulphate-reducing endosymbionts in the free-living metamonad Anaeramoeba.</title>
        <authorList>
            <person name="Jerlstrom-Hultqvist J."/>
            <person name="Cepicka I."/>
            <person name="Gallot-Lavallee L."/>
            <person name="Salas-Leiva D."/>
            <person name="Curtis B.A."/>
            <person name="Zahonova K."/>
            <person name="Pipaliya S."/>
            <person name="Dacks J."/>
            <person name="Roger A.J."/>
        </authorList>
    </citation>
    <scope>NUCLEOTIDE SEQUENCE</scope>
    <source>
        <strain evidence="2">BMAN</strain>
    </source>
</reference>
<dbReference type="EMBL" id="JAPDFW010000092">
    <property type="protein sequence ID" value="KAJ5070949.1"/>
    <property type="molecule type" value="Genomic_DNA"/>
</dbReference>
<gene>
    <name evidence="2" type="ORF">M0811_01930</name>
</gene>
<accession>A0A9Q0R9Q6</accession>
<comment type="caution">
    <text evidence="2">The sequence shown here is derived from an EMBL/GenBank/DDBJ whole genome shotgun (WGS) entry which is preliminary data.</text>
</comment>
<feature type="region of interest" description="Disordered" evidence="1">
    <location>
        <begin position="52"/>
        <end position="73"/>
    </location>
</feature>
<keyword evidence="3" id="KW-1185">Reference proteome</keyword>
<organism evidence="2 3">
    <name type="scientific">Anaeramoeba ignava</name>
    <name type="common">Anaerobic marine amoeba</name>
    <dbReference type="NCBI Taxonomy" id="1746090"/>
    <lineage>
        <taxon>Eukaryota</taxon>
        <taxon>Metamonada</taxon>
        <taxon>Anaeramoebidae</taxon>
        <taxon>Anaeramoeba</taxon>
    </lineage>
</organism>
<proteinExistence type="predicted"/>
<name>A0A9Q0R9Q6_ANAIG</name>
<sequence>MDFNPDAYSSLNVQELNQLCQQLKDEINILNLEINDFFGLKDQKNKPKRIMSEMNNFQSNQIQNSNQNSNQISSLSQPVLNERKRINFSLKNICTSLFQK</sequence>